<accession>A0A9D2LIR1</accession>
<sequence length="82" mass="9596">MKEIYEWLYDHYAEPVLNEKPLFQDQVLEEALSAAPEDLRLRLFDQVAGLRLRWCTEAFARGVQLGLALEAEEGRVPDYRSR</sequence>
<reference evidence="1" key="1">
    <citation type="journal article" date="2021" name="PeerJ">
        <title>Extensive microbial diversity within the chicken gut microbiome revealed by metagenomics and culture.</title>
        <authorList>
            <person name="Gilroy R."/>
            <person name="Ravi A."/>
            <person name="Getino M."/>
            <person name="Pursley I."/>
            <person name="Horton D.L."/>
            <person name="Alikhan N.F."/>
            <person name="Baker D."/>
            <person name="Gharbi K."/>
            <person name="Hall N."/>
            <person name="Watson M."/>
            <person name="Adriaenssens E.M."/>
            <person name="Foster-Nyarko E."/>
            <person name="Jarju S."/>
            <person name="Secka A."/>
            <person name="Antonio M."/>
            <person name="Oren A."/>
            <person name="Chaudhuri R.R."/>
            <person name="La Ragione R."/>
            <person name="Hildebrand F."/>
            <person name="Pallen M.J."/>
        </authorList>
    </citation>
    <scope>NUCLEOTIDE SEQUENCE</scope>
    <source>
        <strain evidence="1">ChiBcec18-1249</strain>
    </source>
</reference>
<evidence type="ECO:0000313" key="1">
    <source>
        <dbReference type="EMBL" id="HJB13006.1"/>
    </source>
</evidence>
<reference evidence="1" key="2">
    <citation type="submission" date="2021-04" db="EMBL/GenBank/DDBJ databases">
        <authorList>
            <person name="Gilroy R."/>
        </authorList>
    </citation>
    <scope>NUCLEOTIDE SEQUENCE</scope>
    <source>
        <strain evidence="1">ChiBcec18-1249</strain>
    </source>
</reference>
<evidence type="ECO:0000313" key="2">
    <source>
        <dbReference type="Proteomes" id="UP000823824"/>
    </source>
</evidence>
<gene>
    <name evidence="1" type="ORF">H9787_04775</name>
</gene>
<organism evidence="1 2">
    <name type="scientific">Candidatus Oscillibacter excrementigallinarum</name>
    <dbReference type="NCBI Taxonomy" id="2838716"/>
    <lineage>
        <taxon>Bacteria</taxon>
        <taxon>Bacillati</taxon>
        <taxon>Bacillota</taxon>
        <taxon>Clostridia</taxon>
        <taxon>Eubacteriales</taxon>
        <taxon>Oscillospiraceae</taxon>
        <taxon>Oscillibacter</taxon>
    </lineage>
</organism>
<dbReference type="AlphaFoldDB" id="A0A9D2LIR1"/>
<protein>
    <submittedName>
        <fullName evidence="1">Uncharacterized protein</fullName>
    </submittedName>
</protein>
<proteinExistence type="predicted"/>
<dbReference type="Proteomes" id="UP000823824">
    <property type="component" value="Unassembled WGS sequence"/>
</dbReference>
<dbReference type="EMBL" id="DWZJ01000037">
    <property type="protein sequence ID" value="HJB13006.1"/>
    <property type="molecule type" value="Genomic_DNA"/>
</dbReference>
<name>A0A9D2LIR1_9FIRM</name>
<comment type="caution">
    <text evidence="1">The sequence shown here is derived from an EMBL/GenBank/DDBJ whole genome shotgun (WGS) entry which is preliminary data.</text>
</comment>